<feature type="region of interest" description="Disordered" evidence="1">
    <location>
        <begin position="64"/>
        <end position="97"/>
    </location>
</feature>
<evidence type="ECO:0000313" key="2">
    <source>
        <dbReference type="EMBL" id="KAK2115399.1"/>
    </source>
</evidence>
<sequence>MAPPDLAAARLSWHQAHSGESCFSPFPDSLSCNRTHALCWAPDVTGELVTVGARAGGCAVVGRATSRAAPPSRAPAGKDRRDDSRASNSGGSHVAPHAVATALQRSKSDCKRPQPPSPVCACAGRGACGDVWSEKRRGGSKAPTLPRVLLARSGRGAGPPGGAWSGRGMGVACARWGCGGAAGRVR</sequence>
<gene>
    <name evidence="2" type="ORF">P7K49_006025</name>
</gene>
<accession>A0ABQ9W189</accession>
<reference evidence="2 3" key="1">
    <citation type="submission" date="2023-05" db="EMBL/GenBank/DDBJ databases">
        <title>B98-5 Cell Line De Novo Hybrid Assembly: An Optical Mapping Approach.</title>
        <authorList>
            <person name="Kananen K."/>
            <person name="Auerbach J.A."/>
            <person name="Kautto E."/>
            <person name="Blachly J.S."/>
        </authorList>
    </citation>
    <scope>NUCLEOTIDE SEQUENCE [LARGE SCALE GENOMIC DNA]</scope>
    <source>
        <strain evidence="2">B95-8</strain>
        <tissue evidence="2">Cell line</tissue>
    </source>
</reference>
<keyword evidence="3" id="KW-1185">Reference proteome</keyword>
<feature type="compositionally biased region" description="Basic and acidic residues" evidence="1">
    <location>
        <begin position="76"/>
        <end position="85"/>
    </location>
</feature>
<protein>
    <submittedName>
        <fullName evidence="2">Uncharacterized protein</fullName>
    </submittedName>
</protein>
<organism evidence="2 3">
    <name type="scientific">Saguinus oedipus</name>
    <name type="common">Cotton-top tamarin</name>
    <name type="synonym">Oedipomidas oedipus</name>
    <dbReference type="NCBI Taxonomy" id="9490"/>
    <lineage>
        <taxon>Eukaryota</taxon>
        <taxon>Metazoa</taxon>
        <taxon>Chordata</taxon>
        <taxon>Craniata</taxon>
        <taxon>Vertebrata</taxon>
        <taxon>Euteleostomi</taxon>
        <taxon>Mammalia</taxon>
        <taxon>Eutheria</taxon>
        <taxon>Euarchontoglires</taxon>
        <taxon>Primates</taxon>
        <taxon>Haplorrhini</taxon>
        <taxon>Platyrrhini</taxon>
        <taxon>Cebidae</taxon>
        <taxon>Callitrichinae</taxon>
        <taxon>Saguinus</taxon>
    </lineage>
</organism>
<proteinExistence type="predicted"/>
<comment type="caution">
    <text evidence="2">The sequence shown here is derived from an EMBL/GenBank/DDBJ whole genome shotgun (WGS) entry which is preliminary data.</text>
</comment>
<dbReference type="Proteomes" id="UP001266305">
    <property type="component" value="Unassembled WGS sequence"/>
</dbReference>
<name>A0ABQ9W189_SAGOE</name>
<evidence type="ECO:0000256" key="1">
    <source>
        <dbReference type="SAM" id="MobiDB-lite"/>
    </source>
</evidence>
<feature type="compositionally biased region" description="Low complexity" evidence="1">
    <location>
        <begin position="64"/>
        <end position="75"/>
    </location>
</feature>
<evidence type="ECO:0000313" key="3">
    <source>
        <dbReference type="Proteomes" id="UP001266305"/>
    </source>
</evidence>
<dbReference type="EMBL" id="JASSZA010000003">
    <property type="protein sequence ID" value="KAK2115399.1"/>
    <property type="molecule type" value="Genomic_DNA"/>
</dbReference>